<dbReference type="InterPro" id="IPR028994">
    <property type="entry name" value="Integrin_alpha_N"/>
</dbReference>
<accession>A0A0F9KB16</accession>
<sequence length="407" mass="42948">MYTLNMNRQESILIPALFITLALMAHAGASEPKPDDLAYTHISPDGNRYTSLKADLPSSSPLDIELKGTPRWVLGMGEFWAVVLEDGSTQAFRLDGRKAHPAKLTAIGVRADAPPVLIRTGEQFSITSSGLTSPAFLSSGKTVEVLGGKLYIGGSQISVITLPDSRVLTDPRGRALVLTGPTSSYGHGVLGDMVEATGFSIIADGIPSIHAKMPQGRVIEGTSAIWADLEGDGSWEVIVTTSHASDGARIDVYAETGEPKATGPPIGSGNRWRHQIAAAPFGPGGQMEIASVRTPHIGGMVEFFALNGKWLKLAASKRGYSSHAIGSRNLDMAAAGDLDSDGRVELLVPTNNMEALAGLRRTRAGVEEAWRLELPGRLSTNVAVAALGGRAVIGAGTYKGILRLWLP</sequence>
<proteinExistence type="predicted"/>
<name>A0A0F9KB16_9ZZZZ</name>
<organism evidence="1">
    <name type="scientific">marine sediment metagenome</name>
    <dbReference type="NCBI Taxonomy" id="412755"/>
    <lineage>
        <taxon>unclassified sequences</taxon>
        <taxon>metagenomes</taxon>
        <taxon>ecological metagenomes</taxon>
    </lineage>
</organism>
<evidence type="ECO:0008006" key="2">
    <source>
        <dbReference type="Google" id="ProtNLM"/>
    </source>
</evidence>
<dbReference type="SUPFAM" id="SSF69318">
    <property type="entry name" value="Integrin alpha N-terminal domain"/>
    <property type="match status" value="1"/>
</dbReference>
<gene>
    <name evidence="1" type="ORF">LCGC14_1725070</name>
</gene>
<dbReference type="AlphaFoldDB" id="A0A0F9KB16"/>
<evidence type="ECO:0000313" key="1">
    <source>
        <dbReference type="EMBL" id="KKM08318.1"/>
    </source>
</evidence>
<comment type="caution">
    <text evidence="1">The sequence shown here is derived from an EMBL/GenBank/DDBJ whole genome shotgun (WGS) entry which is preliminary data.</text>
</comment>
<reference evidence="1" key="1">
    <citation type="journal article" date="2015" name="Nature">
        <title>Complex archaea that bridge the gap between prokaryotes and eukaryotes.</title>
        <authorList>
            <person name="Spang A."/>
            <person name="Saw J.H."/>
            <person name="Jorgensen S.L."/>
            <person name="Zaremba-Niedzwiedzka K."/>
            <person name="Martijn J."/>
            <person name="Lind A.E."/>
            <person name="van Eijk R."/>
            <person name="Schleper C."/>
            <person name="Guy L."/>
            <person name="Ettema T.J."/>
        </authorList>
    </citation>
    <scope>NUCLEOTIDE SEQUENCE</scope>
</reference>
<protein>
    <recommendedName>
        <fullName evidence="2">VCBS repeat-containing protein</fullName>
    </recommendedName>
</protein>
<dbReference type="EMBL" id="LAZR01015578">
    <property type="protein sequence ID" value="KKM08318.1"/>
    <property type="molecule type" value="Genomic_DNA"/>
</dbReference>